<reference evidence="3 4" key="1">
    <citation type="journal article" date="2010" name="Proc. Natl. Acad. Sci. U.S.A.">
        <title>Insights into evolution of multicellular fungi from the assembled chromosomes of the mushroom Coprinopsis cinerea (Coprinus cinereus).</title>
        <authorList>
            <person name="Stajich J.E."/>
            <person name="Wilke S.K."/>
            <person name="Ahren D."/>
            <person name="Au C.H."/>
            <person name="Birren B.W."/>
            <person name="Borodovsky M."/>
            <person name="Burns C."/>
            <person name="Canback B."/>
            <person name="Casselton L.A."/>
            <person name="Cheng C.K."/>
            <person name="Deng J."/>
            <person name="Dietrich F.S."/>
            <person name="Fargo D.C."/>
            <person name="Farman M.L."/>
            <person name="Gathman A.C."/>
            <person name="Goldberg J."/>
            <person name="Guigo R."/>
            <person name="Hoegger P.J."/>
            <person name="Hooker J.B."/>
            <person name="Huggins A."/>
            <person name="James T.Y."/>
            <person name="Kamada T."/>
            <person name="Kilaru S."/>
            <person name="Kodira C."/>
            <person name="Kues U."/>
            <person name="Kupfer D."/>
            <person name="Kwan H.S."/>
            <person name="Lomsadze A."/>
            <person name="Li W."/>
            <person name="Lilly W.W."/>
            <person name="Ma L.J."/>
            <person name="Mackey A.J."/>
            <person name="Manning G."/>
            <person name="Martin F."/>
            <person name="Muraguchi H."/>
            <person name="Natvig D.O."/>
            <person name="Palmerini H."/>
            <person name="Ramesh M.A."/>
            <person name="Rehmeyer C.J."/>
            <person name="Roe B.A."/>
            <person name="Shenoy N."/>
            <person name="Stanke M."/>
            <person name="Ter-Hovhannisyan V."/>
            <person name="Tunlid A."/>
            <person name="Velagapudi R."/>
            <person name="Vision T.J."/>
            <person name="Zeng Q."/>
            <person name="Zolan M.E."/>
            <person name="Pukkila P.J."/>
        </authorList>
    </citation>
    <scope>NUCLEOTIDE SEQUENCE [LARGE SCALE GENOMIC DNA]</scope>
    <source>
        <strain evidence="4">Okayama-7 / 130 / ATCC MYA-4618 / FGSC 9003</strain>
    </source>
</reference>
<dbReference type="Proteomes" id="UP000001861">
    <property type="component" value="Unassembled WGS sequence"/>
</dbReference>
<feature type="compositionally biased region" description="Low complexity" evidence="1">
    <location>
        <begin position="156"/>
        <end position="169"/>
    </location>
</feature>
<feature type="compositionally biased region" description="Low complexity" evidence="1">
    <location>
        <begin position="107"/>
        <end position="126"/>
    </location>
</feature>
<dbReference type="KEGG" id="cci:CC1G_13673"/>
<evidence type="ECO:0000256" key="2">
    <source>
        <dbReference type="SAM" id="Phobius"/>
    </source>
</evidence>
<dbReference type="EMBL" id="AACS02000001">
    <property type="protein sequence ID" value="EFI28647.1"/>
    <property type="molecule type" value="Genomic_DNA"/>
</dbReference>
<evidence type="ECO:0000256" key="1">
    <source>
        <dbReference type="SAM" id="MobiDB-lite"/>
    </source>
</evidence>
<feature type="compositionally biased region" description="Polar residues" evidence="1">
    <location>
        <begin position="314"/>
        <end position="340"/>
    </location>
</feature>
<accession>D6RJV5</accession>
<feature type="transmembrane region" description="Helical" evidence="2">
    <location>
        <begin position="25"/>
        <end position="44"/>
    </location>
</feature>
<feature type="compositionally biased region" description="Polar residues" evidence="1">
    <location>
        <begin position="263"/>
        <end position="282"/>
    </location>
</feature>
<dbReference type="AlphaFoldDB" id="D6RJV5"/>
<dbReference type="RefSeq" id="XP_002912141.1">
    <property type="nucleotide sequence ID" value="XM_002912095.1"/>
</dbReference>
<feature type="region of interest" description="Disordered" evidence="1">
    <location>
        <begin position="68"/>
        <end position="92"/>
    </location>
</feature>
<sequence length="361" mass="38765">MPAAPTADIYYRADDEGEGLSRQNIIIIAACSSAAGLILCYFLYRTIRNCRRSANPAPLPPVQPLAHHREHRVAAHENSLSRPPTWFQPALPATHSMGSKASLLGKESPLLSGSAPSSSVSATESGQEFDLPPVSADSSQHLPLPSPSYHGGRPGSSSSYNSSDVSCASPHAFPLNSPDSAPPMPRPVADLRYGSPARRPRPLSMSSMQSMNSRTSRHTVRGLPHSPYNQVQIVLPTPLASTNNSRESLALSHRRSIVDSWLLPSSNADSPSDVSGESVQSSRSRKPQRPASMSSLRSALPKNDAHPVPPVPQIPSNLEATGQKSLRSSSDSRWTPSHQTVAEEDADMPRRPNKLGKTRPS</sequence>
<dbReference type="HOGENOM" id="CLU_627069_0_0_1"/>
<feature type="compositionally biased region" description="Basic residues" evidence="1">
    <location>
        <begin position="351"/>
        <end position="361"/>
    </location>
</feature>
<protein>
    <submittedName>
        <fullName evidence="3">Uncharacterized protein</fullName>
    </submittedName>
</protein>
<comment type="caution">
    <text evidence="3">The sequence shown here is derived from an EMBL/GenBank/DDBJ whole genome shotgun (WGS) entry which is preliminary data.</text>
</comment>
<proteinExistence type="predicted"/>
<gene>
    <name evidence="3" type="ORF">CC1G_13673</name>
</gene>
<keyword evidence="2" id="KW-0812">Transmembrane</keyword>
<name>D6RJV5_COPC7</name>
<dbReference type="eggNOG" id="ENOG502T12Z">
    <property type="taxonomic scope" value="Eukaryota"/>
</dbReference>
<keyword evidence="2" id="KW-0472">Membrane</keyword>
<keyword evidence="2" id="KW-1133">Transmembrane helix</keyword>
<feature type="compositionally biased region" description="Polar residues" evidence="1">
    <location>
        <begin position="204"/>
        <end position="214"/>
    </location>
</feature>
<evidence type="ECO:0000313" key="4">
    <source>
        <dbReference type="Proteomes" id="UP000001861"/>
    </source>
</evidence>
<feature type="region of interest" description="Disordered" evidence="1">
    <location>
        <begin position="263"/>
        <end position="361"/>
    </location>
</feature>
<dbReference type="OrthoDB" id="3270653at2759"/>
<feature type="region of interest" description="Disordered" evidence="1">
    <location>
        <begin position="107"/>
        <end position="224"/>
    </location>
</feature>
<dbReference type="InParanoid" id="D6RJV5"/>
<dbReference type="GeneID" id="6008354"/>
<dbReference type="VEuPathDB" id="FungiDB:CC1G_13673"/>
<dbReference type="OMA" id="PLAPNIY"/>
<keyword evidence="4" id="KW-1185">Reference proteome</keyword>
<organism evidence="3 4">
    <name type="scientific">Coprinopsis cinerea (strain Okayama-7 / 130 / ATCC MYA-4618 / FGSC 9003)</name>
    <name type="common">Inky cap fungus</name>
    <name type="synonym">Hormographiella aspergillata</name>
    <dbReference type="NCBI Taxonomy" id="240176"/>
    <lineage>
        <taxon>Eukaryota</taxon>
        <taxon>Fungi</taxon>
        <taxon>Dikarya</taxon>
        <taxon>Basidiomycota</taxon>
        <taxon>Agaricomycotina</taxon>
        <taxon>Agaricomycetes</taxon>
        <taxon>Agaricomycetidae</taxon>
        <taxon>Agaricales</taxon>
        <taxon>Agaricineae</taxon>
        <taxon>Psathyrellaceae</taxon>
        <taxon>Coprinopsis</taxon>
    </lineage>
</organism>
<evidence type="ECO:0000313" key="3">
    <source>
        <dbReference type="EMBL" id="EFI28647.1"/>
    </source>
</evidence>